<dbReference type="RefSeq" id="XP_018011990.2">
    <property type="nucleotide sequence ID" value="XM_018156501.2"/>
</dbReference>
<dbReference type="InterPro" id="IPR053287">
    <property type="entry name" value="PP2C-like_domain"/>
</dbReference>
<organism evidence="3 4">
    <name type="scientific">Hyalella azteca</name>
    <name type="common">Amphipod</name>
    <dbReference type="NCBI Taxonomy" id="294128"/>
    <lineage>
        <taxon>Eukaryota</taxon>
        <taxon>Metazoa</taxon>
        <taxon>Ecdysozoa</taxon>
        <taxon>Arthropoda</taxon>
        <taxon>Crustacea</taxon>
        <taxon>Multicrustacea</taxon>
        <taxon>Malacostraca</taxon>
        <taxon>Eumalacostraca</taxon>
        <taxon>Peracarida</taxon>
        <taxon>Amphipoda</taxon>
        <taxon>Senticaudata</taxon>
        <taxon>Talitrida</taxon>
        <taxon>Talitroidea</taxon>
        <taxon>Hyalellidae</taxon>
        <taxon>Hyalella</taxon>
    </lineage>
</organism>
<feature type="compositionally biased region" description="Polar residues" evidence="1">
    <location>
        <begin position="159"/>
        <end position="175"/>
    </location>
</feature>
<name>A0A8B7NEG3_HYAAZ</name>
<sequence>FVALLRSFHAAHNLILQEGGQLTTLTAAIVAPVSKSGRYVVCVCNVGDSLAYVYSQQHGVREITQASHDIHSMRDMRDALGALGPVDGLNPELNNLTCSMTFVEEGDLVFLTSDGISDNFDPVVGKFVLPKKEESGEKREKTESECMQEEKKKRQKQKMNLQAQEQQQKTNFSLTSKSKSKQSRRQMQLLQKYEQICQQNPRKQSRGQRIRHQQLLSVTNGFKQVVSRSKSQPSVLGASAGPPCGSAAPKQASTLGSAGLSGNLSLTENKNSSSGDTNKNLAGNRSYLQDSEDLVPPEVEAHQRHELTLLRMEDLLRRGITTNKPVVNAQTLCLEMVHFATKLTLAKRRVLEDPDLYPPPKITPSTDGVSAAGTEQKPGTSQLSRGEQRNRRRKVCEKLALVPGKLDHATVVAYNVGLFDTSSPPDLDDQRIVLPLDAMTHLNRGHHTRTRPAAVRQSGRSSPLSHLAASAPLASPDSARSIAPQTTEVLGKTTSFHYVDPPLESPQPNARVTLAIGESLEALRDLECEDETHRETETTGLTLGDETGGWKSKEDLGCEKFNNDRCKSYKELKEVVGVNTIKPRQELDVRNTSKNKTSRLSTNLDDVDFHSLSMQTREINSNKAPGRDSSSQICPALSSELQCTPSQEDCEEVFVLELDDEEKCTPGVVPMKCSPFIGTDLSNKENLSPSGASFELPVKPVIETLL</sequence>
<dbReference type="InterPro" id="IPR036457">
    <property type="entry name" value="PPM-type-like_dom_sf"/>
</dbReference>
<dbReference type="InterPro" id="IPR001932">
    <property type="entry name" value="PPM-type_phosphatase-like_dom"/>
</dbReference>
<dbReference type="AlphaFoldDB" id="A0A8B7NEG3"/>
<dbReference type="PANTHER" id="PTHR21586:SF0">
    <property type="entry name" value="PP2C-LIKE DOMAIN-CONTAINING PROTEIN CG9801"/>
    <property type="match status" value="1"/>
</dbReference>
<dbReference type="Proteomes" id="UP000694843">
    <property type="component" value="Unplaced"/>
</dbReference>
<evidence type="ECO:0000313" key="3">
    <source>
        <dbReference type="Proteomes" id="UP000694843"/>
    </source>
</evidence>
<gene>
    <name evidence="4" type="primary">LOC108669199</name>
</gene>
<feature type="region of interest" description="Disordered" evidence="1">
    <location>
        <begin position="353"/>
        <end position="392"/>
    </location>
</feature>
<feature type="region of interest" description="Disordered" evidence="1">
    <location>
        <begin position="132"/>
        <end position="187"/>
    </location>
</feature>
<feature type="region of interest" description="Disordered" evidence="1">
    <location>
        <begin position="530"/>
        <end position="549"/>
    </location>
</feature>
<dbReference type="PROSITE" id="PS51746">
    <property type="entry name" value="PPM_2"/>
    <property type="match status" value="1"/>
</dbReference>
<dbReference type="Gene3D" id="3.60.40.10">
    <property type="entry name" value="PPM-type phosphatase domain"/>
    <property type="match status" value="1"/>
</dbReference>
<protein>
    <submittedName>
        <fullName evidence="4">Uncharacterized protein LOC108669199</fullName>
    </submittedName>
</protein>
<feature type="compositionally biased region" description="Basic and acidic residues" evidence="1">
    <location>
        <begin position="132"/>
        <end position="152"/>
    </location>
</feature>
<dbReference type="OrthoDB" id="2556847at2759"/>
<feature type="compositionally biased region" description="Polar residues" evidence="1">
    <location>
        <begin position="268"/>
        <end position="284"/>
    </location>
</feature>
<feature type="compositionally biased region" description="Low complexity" evidence="1">
    <location>
        <begin position="237"/>
        <end position="267"/>
    </location>
</feature>
<feature type="domain" description="PPM-type phosphatase" evidence="2">
    <location>
        <begin position="1"/>
        <end position="179"/>
    </location>
</feature>
<feature type="region of interest" description="Disordered" evidence="1">
    <location>
        <begin position="229"/>
        <end position="284"/>
    </location>
</feature>
<evidence type="ECO:0000313" key="4">
    <source>
        <dbReference type="RefSeq" id="XP_018011990.2"/>
    </source>
</evidence>
<accession>A0A8B7NEG3</accession>
<dbReference type="KEGG" id="hazt:108669199"/>
<dbReference type="SUPFAM" id="SSF81606">
    <property type="entry name" value="PP2C-like"/>
    <property type="match status" value="1"/>
</dbReference>
<keyword evidence="3" id="KW-1185">Reference proteome</keyword>
<evidence type="ECO:0000256" key="1">
    <source>
        <dbReference type="SAM" id="MobiDB-lite"/>
    </source>
</evidence>
<evidence type="ECO:0000259" key="2">
    <source>
        <dbReference type="PROSITE" id="PS51746"/>
    </source>
</evidence>
<feature type="region of interest" description="Disordered" evidence="1">
    <location>
        <begin position="447"/>
        <end position="479"/>
    </location>
</feature>
<feature type="non-terminal residue" evidence="4">
    <location>
        <position position="1"/>
    </location>
</feature>
<reference evidence="4" key="1">
    <citation type="submission" date="2025-08" db="UniProtKB">
        <authorList>
            <consortium name="RefSeq"/>
        </authorList>
    </citation>
    <scope>IDENTIFICATION</scope>
    <source>
        <tissue evidence="4">Whole organism</tissue>
    </source>
</reference>
<dbReference type="PANTHER" id="PTHR21586">
    <property type="entry name" value="TIPA"/>
    <property type="match status" value="1"/>
</dbReference>
<feature type="compositionally biased region" description="Low complexity" evidence="1">
    <location>
        <begin position="461"/>
        <end position="479"/>
    </location>
</feature>
<proteinExistence type="predicted"/>
<dbReference type="GeneID" id="108669199"/>